<evidence type="ECO:0000256" key="2">
    <source>
        <dbReference type="ARBA" id="ARBA00004115"/>
    </source>
</evidence>
<dbReference type="GO" id="GO:0005789">
    <property type="term" value="C:endoplasmic reticulum membrane"/>
    <property type="evidence" value="ECO:0007669"/>
    <property type="project" value="UniProtKB-SubCell"/>
</dbReference>
<dbReference type="InterPro" id="IPR008856">
    <property type="entry name" value="TRAP_beta"/>
</dbReference>
<keyword evidence="7" id="KW-0256">Endoplasmic reticulum</keyword>
<evidence type="ECO:0000313" key="13">
    <source>
        <dbReference type="EMBL" id="BAN20257.1"/>
    </source>
</evidence>
<keyword evidence="10" id="KW-0325">Glycoprotein</keyword>
<dbReference type="EMBL" id="AK417042">
    <property type="protein sequence ID" value="BAN20257.1"/>
    <property type="molecule type" value="mRNA"/>
</dbReference>
<evidence type="ECO:0000256" key="7">
    <source>
        <dbReference type="ARBA" id="ARBA00022824"/>
    </source>
</evidence>
<evidence type="ECO:0000256" key="4">
    <source>
        <dbReference type="ARBA" id="ARBA00021110"/>
    </source>
</evidence>
<sequence>MFDWKIFIVLAFLFVGNSLEEGESGARLLVSKQILNKYIVENMDVVVKYTLYNIGSSPATNVILHDKSFTDDRFIVAGGKLNVKIHRIPPGTNMSHTVVLRPIKLGFYNFTAAEVEYSTGIEGELPRISLSSEPGEGYVVSFRDYDKKFSPHLLDWAAFAIMTLPSLAIPFFLWWSSKNKYDYEPLSKKSLRQQRDAQKKKDDDKN</sequence>
<keyword evidence="6 12" id="KW-0732">Signal</keyword>
<evidence type="ECO:0000256" key="6">
    <source>
        <dbReference type="ARBA" id="ARBA00022729"/>
    </source>
</evidence>
<evidence type="ECO:0000256" key="1">
    <source>
        <dbReference type="ARBA" id="ARBA00002838"/>
    </source>
</evidence>
<dbReference type="PANTHER" id="PTHR12861">
    <property type="entry name" value="TRANSLOCON-ASSOCIATED PROTEIN, BETA SUBUNIT PRECURSOR TRAP-BETA SIGNAL SEQUENCE RECEPTOR BETA SUBUNIT"/>
    <property type="match status" value="1"/>
</dbReference>
<keyword evidence="9 11" id="KW-0472">Membrane</keyword>
<name>R4WQW8_RIPPE</name>
<dbReference type="PIRSF" id="PIRSF016400">
    <property type="entry name" value="TRAP_beta"/>
    <property type="match status" value="1"/>
</dbReference>
<feature type="chain" id="PRO_5004380988" description="Translocon-associated protein subunit beta" evidence="12">
    <location>
        <begin position="19"/>
        <end position="206"/>
    </location>
</feature>
<dbReference type="PANTHER" id="PTHR12861:SF3">
    <property type="entry name" value="TRANSLOCON-ASSOCIATED PROTEIN SUBUNIT BETA"/>
    <property type="match status" value="1"/>
</dbReference>
<evidence type="ECO:0000256" key="3">
    <source>
        <dbReference type="ARBA" id="ARBA00005610"/>
    </source>
</evidence>
<evidence type="ECO:0000256" key="11">
    <source>
        <dbReference type="SAM" id="Phobius"/>
    </source>
</evidence>
<evidence type="ECO:0000256" key="9">
    <source>
        <dbReference type="ARBA" id="ARBA00023136"/>
    </source>
</evidence>
<evidence type="ECO:0000256" key="5">
    <source>
        <dbReference type="ARBA" id="ARBA00022692"/>
    </source>
</evidence>
<proteinExistence type="evidence at transcript level"/>
<evidence type="ECO:0000256" key="12">
    <source>
        <dbReference type="SAM" id="SignalP"/>
    </source>
</evidence>
<comment type="similarity">
    <text evidence="3">Belongs to the TRAP-beta family.</text>
</comment>
<comment type="function">
    <text evidence="1">TRAP proteins are part of a complex whose function is to bind calcium to the ER membrane and thereby regulate the retention of ER resident proteins.</text>
</comment>
<reference evidence="13" key="1">
    <citation type="journal article" date="2013" name="PLoS ONE">
        <title>Gene expression in gut symbiotic organ of stinkbug affected by extracellular bacterial symbiont.</title>
        <authorList>
            <person name="Futahashi R."/>
            <person name="Tanaka K."/>
            <person name="Tanahashi M."/>
            <person name="Nikoh N."/>
            <person name="Kikuchi Y."/>
            <person name="Lee B.L."/>
            <person name="Fukatsu T."/>
        </authorList>
    </citation>
    <scope>NUCLEOTIDE SEQUENCE</scope>
    <source>
        <tissue evidence="13">Midgut</tissue>
    </source>
</reference>
<protein>
    <recommendedName>
        <fullName evidence="4">Translocon-associated protein subunit beta</fullName>
    </recommendedName>
</protein>
<feature type="signal peptide" evidence="12">
    <location>
        <begin position="1"/>
        <end position="18"/>
    </location>
</feature>
<accession>R4WQW8</accession>
<feature type="transmembrane region" description="Helical" evidence="11">
    <location>
        <begin position="156"/>
        <end position="175"/>
    </location>
</feature>
<organism evidence="13">
    <name type="scientific">Riptortus pedestris</name>
    <name type="common">Bean bug</name>
    <dbReference type="NCBI Taxonomy" id="329032"/>
    <lineage>
        <taxon>Eukaryota</taxon>
        <taxon>Metazoa</taxon>
        <taxon>Ecdysozoa</taxon>
        <taxon>Arthropoda</taxon>
        <taxon>Hexapoda</taxon>
        <taxon>Insecta</taxon>
        <taxon>Pterygota</taxon>
        <taxon>Neoptera</taxon>
        <taxon>Paraneoptera</taxon>
        <taxon>Hemiptera</taxon>
        <taxon>Heteroptera</taxon>
        <taxon>Panheteroptera</taxon>
        <taxon>Pentatomomorpha</taxon>
        <taxon>Coreoidea</taxon>
        <taxon>Alydidae</taxon>
        <taxon>Riptortus</taxon>
    </lineage>
</organism>
<comment type="subcellular location">
    <subcellularLocation>
        <location evidence="2">Endoplasmic reticulum membrane</location>
        <topology evidence="2">Single-pass type I membrane protein</topology>
    </subcellularLocation>
</comment>
<dbReference type="AlphaFoldDB" id="R4WQW8"/>
<evidence type="ECO:0000256" key="10">
    <source>
        <dbReference type="ARBA" id="ARBA00023180"/>
    </source>
</evidence>
<evidence type="ECO:0000256" key="8">
    <source>
        <dbReference type="ARBA" id="ARBA00022989"/>
    </source>
</evidence>
<keyword evidence="5 11" id="KW-0812">Transmembrane</keyword>
<keyword evidence="8 11" id="KW-1133">Transmembrane helix</keyword>
<dbReference type="Pfam" id="PF05753">
    <property type="entry name" value="TRAP_beta"/>
    <property type="match status" value="1"/>
</dbReference>